<accession>A0A923NA05</accession>
<name>A0A923NA05_9FIRM</name>
<sequence>MRQNKNRGQLNSMSICATALFISLLIFLLTCFSAVTYYSAEQKLVQAQAAKFRSQEYFAAESTASEIIESFYQERRETSANLNGRSVYESDQGDIEVTKIDNVIYFSVPAGGGNDLNVEAKASKKQVVIQRWQLEKE</sequence>
<dbReference type="RefSeq" id="WP_249286412.1">
    <property type="nucleotide sequence ID" value="NZ_JACRWC010000039.1"/>
</dbReference>
<gene>
    <name evidence="1" type="ORF">H8876_02675</name>
</gene>
<evidence type="ECO:0000313" key="2">
    <source>
        <dbReference type="Proteomes" id="UP000644115"/>
    </source>
</evidence>
<keyword evidence="2" id="KW-1185">Reference proteome</keyword>
<comment type="caution">
    <text evidence="1">The sequence shown here is derived from an EMBL/GenBank/DDBJ whole genome shotgun (WGS) entry which is preliminary data.</text>
</comment>
<protein>
    <submittedName>
        <fullName evidence="1">Uncharacterized protein</fullName>
    </submittedName>
</protein>
<dbReference type="EMBL" id="JACRWC010000039">
    <property type="protein sequence ID" value="MBC5998905.1"/>
    <property type="molecule type" value="Genomic_DNA"/>
</dbReference>
<proteinExistence type="predicted"/>
<evidence type="ECO:0000313" key="1">
    <source>
        <dbReference type="EMBL" id="MBC5998905.1"/>
    </source>
</evidence>
<dbReference type="AlphaFoldDB" id="A0A923NA05"/>
<organism evidence="1 2">
    <name type="scientific">Lentihominibacter faecis</name>
    <dbReference type="NCBI Taxonomy" id="2764712"/>
    <lineage>
        <taxon>Bacteria</taxon>
        <taxon>Bacillati</taxon>
        <taxon>Bacillota</taxon>
        <taxon>Clostridia</taxon>
        <taxon>Peptostreptococcales</taxon>
        <taxon>Anaerovoracaceae</taxon>
        <taxon>Lentihominibacter</taxon>
    </lineage>
</organism>
<dbReference type="Proteomes" id="UP000644115">
    <property type="component" value="Unassembled WGS sequence"/>
</dbReference>
<reference evidence="1" key="1">
    <citation type="submission" date="2020-08" db="EMBL/GenBank/DDBJ databases">
        <authorList>
            <person name="Liu C."/>
            <person name="Sun Q."/>
        </authorList>
    </citation>
    <scope>NUCLEOTIDE SEQUENCE</scope>
    <source>
        <strain evidence="1">BX16</strain>
    </source>
</reference>